<reference evidence="1" key="1">
    <citation type="submission" date="2020-09" db="EMBL/GenBank/DDBJ databases">
        <title>Genome-Enabled Discovery of Anthraquinone Biosynthesis in Senna tora.</title>
        <authorList>
            <person name="Kang S.-H."/>
            <person name="Pandey R.P."/>
            <person name="Lee C.-M."/>
            <person name="Sim J.-S."/>
            <person name="Jeong J.-T."/>
            <person name="Choi B.-S."/>
            <person name="Jung M."/>
            <person name="Ginzburg D."/>
            <person name="Zhao K."/>
            <person name="Won S.Y."/>
            <person name="Oh T.-J."/>
            <person name="Yu Y."/>
            <person name="Kim N.-H."/>
            <person name="Lee O.R."/>
            <person name="Lee T.-H."/>
            <person name="Bashyal P."/>
            <person name="Kim T.-S."/>
            <person name="Lee W.-H."/>
            <person name="Kawkins C."/>
            <person name="Kim C.-K."/>
            <person name="Kim J.S."/>
            <person name="Ahn B.O."/>
            <person name="Rhee S.Y."/>
            <person name="Sohng J.K."/>
        </authorList>
    </citation>
    <scope>NUCLEOTIDE SEQUENCE</scope>
    <source>
        <tissue evidence="1">Leaf</tissue>
    </source>
</reference>
<protein>
    <submittedName>
        <fullName evidence="1">Uncharacterized protein</fullName>
    </submittedName>
</protein>
<organism evidence="1 2">
    <name type="scientific">Senna tora</name>
    <dbReference type="NCBI Taxonomy" id="362788"/>
    <lineage>
        <taxon>Eukaryota</taxon>
        <taxon>Viridiplantae</taxon>
        <taxon>Streptophyta</taxon>
        <taxon>Embryophyta</taxon>
        <taxon>Tracheophyta</taxon>
        <taxon>Spermatophyta</taxon>
        <taxon>Magnoliopsida</taxon>
        <taxon>eudicotyledons</taxon>
        <taxon>Gunneridae</taxon>
        <taxon>Pentapetalae</taxon>
        <taxon>rosids</taxon>
        <taxon>fabids</taxon>
        <taxon>Fabales</taxon>
        <taxon>Fabaceae</taxon>
        <taxon>Caesalpinioideae</taxon>
        <taxon>Cassia clade</taxon>
        <taxon>Senna</taxon>
    </lineage>
</organism>
<accession>A0A834SMK2</accession>
<comment type="caution">
    <text evidence="1">The sequence shown here is derived from an EMBL/GenBank/DDBJ whole genome shotgun (WGS) entry which is preliminary data.</text>
</comment>
<sequence length="26" mass="3310">MTTFHLRARLQVYNLWRQGMDYEHQD</sequence>
<keyword evidence="2" id="KW-1185">Reference proteome</keyword>
<gene>
    <name evidence="1" type="ORF">G2W53_044251</name>
</gene>
<dbReference type="AlphaFoldDB" id="A0A834SMK2"/>
<dbReference type="EMBL" id="JAAIUW010000013">
    <property type="protein sequence ID" value="KAF7805140.1"/>
    <property type="molecule type" value="Genomic_DNA"/>
</dbReference>
<evidence type="ECO:0000313" key="1">
    <source>
        <dbReference type="EMBL" id="KAF7805140.1"/>
    </source>
</evidence>
<name>A0A834SMK2_9FABA</name>
<proteinExistence type="predicted"/>
<evidence type="ECO:0000313" key="2">
    <source>
        <dbReference type="Proteomes" id="UP000634136"/>
    </source>
</evidence>
<dbReference type="Proteomes" id="UP000634136">
    <property type="component" value="Unassembled WGS sequence"/>
</dbReference>